<dbReference type="OrthoDB" id="258495at2759"/>
<keyword evidence="2" id="KW-0812">Transmembrane</keyword>
<gene>
    <name evidence="4" type="ORF">FWILDA_LOCUS3117</name>
</gene>
<feature type="compositionally biased region" description="Polar residues" evidence="1">
    <location>
        <begin position="146"/>
        <end position="155"/>
    </location>
</feature>
<feature type="region of interest" description="Disordered" evidence="1">
    <location>
        <begin position="146"/>
        <end position="267"/>
    </location>
</feature>
<feature type="transmembrane region" description="Helical" evidence="2">
    <location>
        <begin position="289"/>
        <end position="310"/>
    </location>
</feature>
<protein>
    <submittedName>
        <fullName evidence="4">6660_t:CDS:1</fullName>
    </submittedName>
</protein>
<evidence type="ECO:0000313" key="4">
    <source>
        <dbReference type="EMBL" id="CAI2167522.1"/>
    </source>
</evidence>
<comment type="caution">
    <text evidence="4">The sequence shown here is derived from an EMBL/GenBank/DDBJ whole genome shotgun (WGS) entry which is preliminary data.</text>
</comment>
<dbReference type="InterPro" id="IPR013320">
    <property type="entry name" value="ConA-like_dom_sf"/>
</dbReference>
<accession>A0A9W4SGE8</accession>
<sequence length="623" mass="69586">MSRYPKFHKYVTRVYLVIICLLAISLPISYLIRKQPTLKDIIGVIIGVVMFYVIYWLIVRLNCYGSNTNHHPTFANYRFGGLSDRLRRFGSSQSNNSISTANDEEANYDLEEALSPPPPNYNTALEGAGLPPPYMNDIIEVNAHNSVNNTSSPQMSERFVPPRRPVPSVPSSSSLRRPVPSIPPPSSSSQSTSQDDSSPIIVDSPPRRPIPSIPQPSRRTMSSIPTSSSSTTTITSLDNKPQQPRRPVPLTPTSSSSSLSKSLTKSSGGSGVFIYVNSDGNKSCSNLCIAIFSLIATGVAVTVSACCYFCHKKFVKKEKLIPSSATNDTLDLEGQQTLPSYDSQPPAYSDLRYSNPSQFPHSEAYKDAEGFFRNNQPSDSLPPDNVIQELLKQDTYSSWKFLPEKILEQLEIVLNNDDGRELTFNNSKTKGLKYNEIIVQSNLPFFNPKKSIENETREVEKNDDDYELHYFEISIIEKSDDVTKIAIGLTTKPYPYYRMPGYNQHSIGYHSDSGHKYQDSQYDSQEYGPKWGELGDTIGCGYKSSSGEVFFTKDGEYLGKAHSYNDEKHVWYPTIGVEGTCKLEVNLGDSHSMFKYKPARSFGPGAQGGWLYKHLSPKKWTEA</sequence>
<dbReference type="InterPro" id="IPR003877">
    <property type="entry name" value="SPRY_dom"/>
</dbReference>
<dbReference type="AlphaFoldDB" id="A0A9W4SGE8"/>
<feature type="compositionally biased region" description="Low complexity" evidence="1">
    <location>
        <begin position="187"/>
        <end position="204"/>
    </location>
</feature>
<evidence type="ECO:0000259" key="3">
    <source>
        <dbReference type="PROSITE" id="PS50188"/>
    </source>
</evidence>
<feature type="compositionally biased region" description="Low complexity" evidence="1">
    <location>
        <begin position="169"/>
        <end position="179"/>
    </location>
</feature>
<dbReference type="PANTHER" id="PTHR12864">
    <property type="entry name" value="RAN BINDING PROTEIN 9-RELATED"/>
    <property type="match status" value="1"/>
</dbReference>
<evidence type="ECO:0000256" key="1">
    <source>
        <dbReference type="SAM" id="MobiDB-lite"/>
    </source>
</evidence>
<feature type="transmembrane region" description="Helical" evidence="2">
    <location>
        <begin position="12"/>
        <end position="32"/>
    </location>
</feature>
<proteinExistence type="predicted"/>
<dbReference type="EMBL" id="CAMKVN010000400">
    <property type="protein sequence ID" value="CAI2167522.1"/>
    <property type="molecule type" value="Genomic_DNA"/>
</dbReference>
<feature type="compositionally biased region" description="Low complexity" evidence="1">
    <location>
        <begin position="251"/>
        <end position="267"/>
    </location>
</feature>
<dbReference type="InterPro" id="IPR001870">
    <property type="entry name" value="B30.2/SPRY"/>
</dbReference>
<keyword evidence="2" id="KW-0472">Membrane</keyword>
<dbReference type="SMART" id="SM00449">
    <property type="entry name" value="SPRY"/>
    <property type="match status" value="1"/>
</dbReference>
<evidence type="ECO:0000256" key="2">
    <source>
        <dbReference type="SAM" id="Phobius"/>
    </source>
</evidence>
<feature type="compositionally biased region" description="Low complexity" evidence="1">
    <location>
        <begin position="215"/>
        <end position="236"/>
    </location>
</feature>
<dbReference type="InterPro" id="IPR050618">
    <property type="entry name" value="Ubq-SigPath_Reg"/>
</dbReference>
<keyword evidence="2" id="KW-1133">Transmembrane helix</keyword>
<reference evidence="4" key="1">
    <citation type="submission" date="2022-08" db="EMBL/GenBank/DDBJ databases">
        <authorList>
            <person name="Kallberg Y."/>
            <person name="Tangrot J."/>
            <person name="Rosling A."/>
        </authorList>
    </citation>
    <scope>NUCLEOTIDE SEQUENCE</scope>
    <source>
        <strain evidence="4">Wild A</strain>
    </source>
</reference>
<dbReference type="Gene3D" id="2.60.120.920">
    <property type="match status" value="1"/>
</dbReference>
<dbReference type="PROSITE" id="PS50188">
    <property type="entry name" value="B302_SPRY"/>
    <property type="match status" value="1"/>
</dbReference>
<dbReference type="Proteomes" id="UP001153678">
    <property type="component" value="Unassembled WGS sequence"/>
</dbReference>
<dbReference type="Pfam" id="PF00622">
    <property type="entry name" value="SPRY"/>
    <property type="match status" value="1"/>
</dbReference>
<feature type="transmembrane region" description="Helical" evidence="2">
    <location>
        <begin position="41"/>
        <end position="58"/>
    </location>
</feature>
<dbReference type="SUPFAM" id="SSF49899">
    <property type="entry name" value="Concanavalin A-like lectins/glucanases"/>
    <property type="match status" value="1"/>
</dbReference>
<feature type="domain" description="B30.2/SPRY" evidence="3">
    <location>
        <begin position="392"/>
        <end position="592"/>
    </location>
</feature>
<dbReference type="InterPro" id="IPR043136">
    <property type="entry name" value="B30.2/SPRY_sf"/>
</dbReference>
<keyword evidence="5" id="KW-1185">Reference proteome</keyword>
<evidence type="ECO:0000313" key="5">
    <source>
        <dbReference type="Proteomes" id="UP001153678"/>
    </source>
</evidence>
<name>A0A9W4SGE8_9GLOM</name>
<organism evidence="4 5">
    <name type="scientific">Funneliformis geosporum</name>
    <dbReference type="NCBI Taxonomy" id="1117311"/>
    <lineage>
        <taxon>Eukaryota</taxon>
        <taxon>Fungi</taxon>
        <taxon>Fungi incertae sedis</taxon>
        <taxon>Mucoromycota</taxon>
        <taxon>Glomeromycotina</taxon>
        <taxon>Glomeromycetes</taxon>
        <taxon>Glomerales</taxon>
        <taxon>Glomeraceae</taxon>
        <taxon>Funneliformis</taxon>
    </lineage>
</organism>